<sequence>MKNWKKWLQGMIAAGIGAAANGLAAIGVKPDVFNLQDGFGDLVKMCVVAAIVAVAAYLKKHPLPED</sequence>
<comment type="caution">
    <text evidence="2">The sequence shown here is derived from an EMBL/GenBank/DDBJ whole genome shotgun (WGS) entry which is preliminary data.</text>
</comment>
<dbReference type="AlphaFoldDB" id="A0A0F9DT41"/>
<proteinExistence type="predicted"/>
<evidence type="ECO:0008006" key="3">
    <source>
        <dbReference type="Google" id="ProtNLM"/>
    </source>
</evidence>
<reference evidence="2" key="1">
    <citation type="journal article" date="2015" name="Nature">
        <title>Complex archaea that bridge the gap between prokaryotes and eukaryotes.</title>
        <authorList>
            <person name="Spang A."/>
            <person name="Saw J.H."/>
            <person name="Jorgensen S.L."/>
            <person name="Zaremba-Niedzwiedzka K."/>
            <person name="Martijn J."/>
            <person name="Lind A.E."/>
            <person name="van Eijk R."/>
            <person name="Schleper C."/>
            <person name="Guy L."/>
            <person name="Ettema T.J."/>
        </authorList>
    </citation>
    <scope>NUCLEOTIDE SEQUENCE</scope>
</reference>
<evidence type="ECO:0000256" key="1">
    <source>
        <dbReference type="SAM" id="Phobius"/>
    </source>
</evidence>
<gene>
    <name evidence="2" type="ORF">LCGC14_2451480</name>
</gene>
<keyword evidence="1" id="KW-0812">Transmembrane</keyword>
<protein>
    <recommendedName>
        <fullName evidence="3">Holin</fullName>
    </recommendedName>
</protein>
<keyword evidence="1" id="KW-0472">Membrane</keyword>
<keyword evidence="1" id="KW-1133">Transmembrane helix</keyword>
<name>A0A0F9DT41_9ZZZZ</name>
<dbReference type="EMBL" id="LAZR01037946">
    <property type="protein sequence ID" value="KKL20836.1"/>
    <property type="molecule type" value="Genomic_DNA"/>
</dbReference>
<evidence type="ECO:0000313" key="2">
    <source>
        <dbReference type="EMBL" id="KKL20836.1"/>
    </source>
</evidence>
<organism evidence="2">
    <name type="scientific">marine sediment metagenome</name>
    <dbReference type="NCBI Taxonomy" id="412755"/>
    <lineage>
        <taxon>unclassified sequences</taxon>
        <taxon>metagenomes</taxon>
        <taxon>ecological metagenomes</taxon>
    </lineage>
</organism>
<feature type="transmembrane region" description="Helical" evidence="1">
    <location>
        <begin position="40"/>
        <end position="58"/>
    </location>
</feature>
<accession>A0A0F9DT41</accession>